<dbReference type="RefSeq" id="WP_135698409.1">
    <property type="nucleotide sequence ID" value="NZ_RQER01000008.1"/>
</dbReference>
<comment type="caution">
    <text evidence="1">The sequence shown here is derived from an EMBL/GenBank/DDBJ whole genome shotgun (WGS) entry which is preliminary data.</text>
</comment>
<protein>
    <submittedName>
        <fullName evidence="1">Uncharacterized protein</fullName>
    </submittedName>
</protein>
<dbReference type="Proteomes" id="UP000297946">
    <property type="component" value="Unassembled WGS sequence"/>
</dbReference>
<organism evidence="1 2">
    <name type="scientific">Leptospira langatensis</name>
    <dbReference type="NCBI Taxonomy" id="2484983"/>
    <lineage>
        <taxon>Bacteria</taxon>
        <taxon>Pseudomonadati</taxon>
        <taxon>Spirochaetota</taxon>
        <taxon>Spirochaetia</taxon>
        <taxon>Leptospirales</taxon>
        <taxon>Leptospiraceae</taxon>
        <taxon>Leptospira</taxon>
    </lineage>
</organism>
<name>A0A5R2AT62_9LEPT</name>
<accession>A0A5R2AT62</accession>
<reference evidence="1 2" key="1">
    <citation type="journal article" date="2019" name="PLoS Negl. Trop. Dis.">
        <title>Revisiting the worldwide diversity of Leptospira species in the environment.</title>
        <authorList>
            <person name="Vincent A.T."/>
            <person name="Schiettekatte O."/>
            <person name="Bourhy P."/>
            <person name="Veyrier F.J."/>
            <person name="Picardeau M."/>
        </authorList>
    </citation>
    <scope>NUCLEOTIDE SEQUENCE [LARGE SCALE GENOMIC DNA]</scope>
    <source>
        <strain evidence="1 2">SSW18</strain>
    </source>
</reference>
<sequence>MDPKKGSKDVCFSHDELVEIAFSWVQRRTSCGVVIKEVANTSAQEIPDVIGFGSGGHSFLIECKASRADFLKDKNKLFRQFPENGMGSQRFYLCPENIIGVEDLPVNWGLIWVNEQGKAKLKYSPYKGNGSERTSLHPKNWKAEHGLLYSCLRRVFLNGYLDCIYPFQEKKE</sequence>
<evidence type="ECO:0000313" key="2">
    <source>
        <dbReference type="Proteomes" id="UP000297946"/>
    </source>
</evidence>
<evidence type="ECO:0000313" key="1">
    <source>
        <dbReference type="EMBL" id="TGJ99903.1"/>
    </source>
</evidence>
<proteinExistence type="predicted"/>
<dbReference type="EMBL" id="RQER01000008">
    <property type="protein sequence ID" value="TGJ99903.1"/>
    <property type="molecule type" value="Genomic_DNA"/>
</dbReference>
<gene>
    <name evidence="1" type="ORF">EHO57_14185</name>
</gene>
<dbReference type="AlphaFoldDB" id="A0A5R2AT62"/>